<keyword evidence="2" id="KW-1185">Reference proteome</keyword>
<organism evidence="1 2">
    <name type="scientific">Magnetospirillum gryphiswaldense (strain DSM 6361 / JCM 21280 / NBRC 15271 / MSR-1)</name>
    <dbReference type="NCBI Taxonomy" id="431944"/>
    <lineage>
        <taxon>Bacteria</taxon>
        <taxon>Pseudomonadati</taxon>
        <taxon>Pseudomonadota</taxon>
        <taxon>Alphaproteobacteria</taxon>
        <taxon>Rhodospirillales</taxon>
        <taxon>Rhodospirillaceae</taxon>
        <taxon>Magnetospirillum</taxon>
    </lineage>
</organism>
<evidence type="ECO:0000313" key="1">
    <source>
        <dbReference type="EMBL" id="CDK99576.1"/>
    </source>
</evidence>
<dbReference type="Proteomes" id="UP000018922">
    <property type="component" value="Chromosome I"/>
</dbReference>
<sequence length="76" mass="8206">MPWDSEFTVYMYTLMQAAPNMPIATSPGPMLMVRGGAKSAPESNFDAASFIPVMEGGYMGTSKPCCDADQYTIGRD</sequence>
<reference evidence="1 2" key="1">
    <citation type="journal article" date="2014" name="Genome Announc.">
        <title>Complete genome sequence of Magnetospirillum gryphiswaldense MSR-1.</title>
        <authorList>
            <person name="Wang X."/>
            <person name="Wang Q."/>
            <person name="Zhang W."/>
            <person name="Wang Y."/>
            <person name="Li L."/>
            <person name="Wen T."/>
            <person name="Zhang T."/>
            <person name="Zhang Y."/>
            <person name="Xu J."/>
            <person name="Hu J."/>
            <person name="Li S."/>
            <person name="Liu L."/>
            <person name="Liu J."/>
            <person name="Jiang W."/>
            <person name="Tian J."/>
            <person name="Li Y."/>
            <person name="Schuler D."/>
            <person name="Wang L."/>
            <person name="Li J."/>
        </authorList>
    </citation>
    <scope>NUCLEOTIDE SEQUENCE [LARGE SCALE GENOMIC DNA]</scope>
    <source>
        <strain evidence="2">DSM 6361 / JCM 21280 / NBRC 15271 / MSR-1</strain>
    </source>
</reference>
<dbReference type="EMBL" id="HG794546">
    <property type="protein sequence ID" value="CDK99576.1"/>
    <property type="molecule type" value="Genomic_DNA"/>
</dbReference>
<dbReference type="KEGG" id="mgy:MGMSRv2__2361"/>
<name>V6F5I6_MAGGM</name>
<gene>
    <name evidence="1" type="ordered locus">MGMSRv2__2361</name>
</gene>
<proteinExistence type="predicted"/>
<dbReference type="AlphaFoldDB" id="V6F5I6"/>
<dbReference type="HOGENOM" id="CLU_2650153_0_0_5"/>
<evidence type="ECO:0000313" key="2">
    <source>
        <dbReference type="Proteomes" id="UP000018922"/>
    </source>
</evidence>
<protein>
    <submittedName>
        <fullName evidence="1">Uncharacterized protein</fullName>
    </submittedName>
</protein>
<accession>V6F5I6</accession>